<proteinExistence type="predicted"/>
<protein>
    <submittedName>
        <fullName evidence="1">DUF2946 family protein</fullName>
    </submittedName>
</protein>
<accession>A0ABS9VI52</accession>
<organism evidence="1 2">
    <name type="scientific">Sphingomonas telluris</name>
    <dbReference type="NCBI Taxonomy" id="2907998"/>
    <lineage>
        <taxon>Bacteria</taxon>
        <taxon>Pseudomonadati</taxon>
        <taxon>Pseudomonadota</taxon>
        <taxon>Alphaproteobacteria</taxon>
        <taxon>Sphingomonadales</taxon>
        <taxon>Sphingomonadaceae</taxon>
        <taxon>Sphingomonas</taxon>
    </lineage>
</organism>
<keyword evidence="2" id="KW-1185">Reference proteome</keyword>
<sequence length="130" mass="13906">MLRRSDLNQRHRACWGVAFALLLALRLLTPTGFMPAWGGDRFAIKLCDDAGAPVAVSSHHQHHGDADKAKHRQSCPYAAASAAPFFTLPPAAIAHPLAPTPLPAPRAIAAAFSLQKRVERPPSRAPPVPV</sequence>
<name>A0ABS9VI52_9SPHN</name>
<reference evidence="1 2" key="1">
    <citation type="submission" date="2022-03" db="EMBL/GenBank/DDBJ databases">
        <authorList>
            <person name="Jo J.-H."/>
            <person name="Im W.-T."/>
        </authorList>
    </citation>
    <scope>NUCLEOTIDE SEQUENCE [LARGE SCALE GENOMIC DNA]</scope>
    <source>
        <strain evidence="1 2">SM33</strain>
    </source>
</reference>
<dbReference type="Proteomes" id="UP001203058">
    <property type="component" value="Unassembled WGS sequence"/>
</dbReference>
<comment type="caution">
    <text evidence="1">The sequence shown here is derived from an EMBL/GenBank/DDBJ whole genome shotgun (WGS) entry which is preliminary data.</text>
</comment>
<dbReference type="InterPro" id="IPR021333">
    <property type="entry name" value="DUF2946"/>
</dbReference>
<dbReference type="Pfam" id="PF11162">
    <property type="entry name" value="DUF2946"/>
    <property type="match status" value="1"/>
</dbReference>
<dbReference type="RefSeq" id="WP_241445103.1">
    <property type="nucleotide sequence ID" value="NZ_JAKZHW010000001.1"/>
</dbReference>
<dbReference type="EMBL" id="JAKZHW010000001">
    <property type="protein sequence ID" value="MCH8614646.1"/>
    <property type="molecule type" value="Genomic_DNA"/>
</dbReference>
<gene>
    <name evidence="1" type="ORF">LZ016_00805</name>
</gene>
<evidence type="ECO:0000313" key="1">
    <source>
        <dbReference type="EMBL" id="MCH8614646.1"/>
    </source>
</evidence>
<evidence type="ECO:0000313" key="2">
    <source>
        <dbReference type="Proteomes" id="UP001203058"/>
    </source>
</evidence>